<dbReference type="PANTHER" id="PTHR43712:SF4">
    <property type="entry name" value="O-METHYLTRANSFERASE DOMAIN-CONTAINING PROTEIN"/>
    <property type="match status" value="1"/>
</dbReference>
<name>A0A7C8IGJ4_9PEZI</name>
<evidence type="ECO:0000256" key="2">
    <source>
        <dbReference type="ARBA" id="ARBA00022679"/>
    </source>
</evidence>
<dbReference type="AlphaFoldDB" id="A0A7C8IGJ4"/>
<accession>A0A7C8IGJ4</accession>
<feature type="domain" description="O-methyltransferase C-terminal" evidence="5">
    <location>
        <begin position="220"/>
        <end position="357"/>
    </location>
</feature>
<dbReference type="PIRSF" id="PIRSF005739">
    <property type="entry name" value="O-mtase"/>
    <property type="match status" value="1"/>
</dbReference>
<comment type="caution">
    <text evidence="7">The sequence shown here is derived from an EMBL/GenBank/DDBJ whole genome shotgun (WGS) entry which is preliminary data.</text>
</comment>
<dbReference type="GO" id="GO:0032259">
    <property type="term" value="P:methylation"/>
    <property type="evidence" value="ECO:0007669"/>
    <property type="project" value="UniProtKB-KW"/>
</dbReference>
<dbReference type="InterPro" id="IPR029063">
    <property type="entry name" value="SAM-dependent_MTases_sf"/>
</dbReference>
<dbReference type="SUPFAM" id="SSF53335">
    <property type="entry name" value="S-adenosyl-L-methionine-dependent methyltransferases"/>
    <property type="match status" value="1"/>
</dbReference>
<keyword evidence="8" id="KW-1185">Reference proteome</keyword>
<dbReference type="InterPro" id="IPR012967">
    <property type="entry name" value="COMT_dimerisation"/>
</dbReference>
<dbReference type="PANTHER" id="PTHR43712">
    <property type="entry name" value="PUTATIVE (AFU_ORTHOLOGUE AFUA_4G14580)-RELATED"/>
    <property type="match status" value="1"/>
</dbReference>
<evidence type="ECO:0000256" key="3">
    <source>
        <dbReference type="ARBA" id="ARBA00022691"/>
    </source>
</evidence>
<protein>
    <submittedName>
        <fullName evidence="7">Uncharacterized protein</fullName>
    </submittedName>
</protein>
<dbReference type="InterPro" id="IPR036388">
    <property type="entry name" value="WH-like_DNA-bd_sf"/>
</dbReference>
<sequence>MEEALDNIRKEAAGSEETRRTAIVALQSLISSLETPDDTLHRFGHMNLQTATVQVGIELGLFKYLVEASEPLTVDQVADKTKAGPELISRLLRYYTAIGVVVQSGRCQYAANKTTRNLTEKVVEAGIRHYFGLIAPQYQCLPDLLKKTGYQTPVDGTKTAFHIAFHTTLDPFSWFAQNPTYLADFHAYHALRRQPDATWLSVYPVETEAAGWPADQPLYVNVGGGVGHQCAQFKEKYPNLDGRVILQDLPHSVAEALITPGVENMAYNMFEPQSVVGAKFYHLRAVFHNHPPDVVRKLLETTKAAMKPESILLVDEMVMPEENVNYMAASIDMTMLLAFASMERTEGQWKELFENVGLKLVRTYTYSPLTYESVMDVRLL</sequence>
<evidence type="ECO:0000313" key="8">
    <source>
        <dbReference type="Proteomes" id="UP000481858"/>
    </source>
</evidence>
<dbReference type="InterPro" id="IPR001077">
    <property type="entry name" value="COMT_C"/>
</dbReference>
<evidence type="ECO:0000313" key="7">
    <source>
        <dbReference type="EMBL" id="KAF2963106.1"/>
    </source>
</evidence>
<dbReference type="SUPFAM" id="SSF46785">
    <property type="entry name" value="Winged helix' DNA-binding domain"/>
    <property type="match status" value="1"/>
</dbReference>
<organism evidence="7 8">
    <name type="scientific">Xylaria multiplex</name>
    <dbReference type="NCBI Taxonomy" id="323545"/>
    <lineage>
        <taxon>Eukaryota</taxon>
        <taxon>Fungi</taxon>
        <taxon>Dikarya</taxon>
        <taxon>Ascomycota</taxon>
        <taxon>Pezizomycotina</taxon>
        <taxon>Sordariomycetes</taxon>
        <taxon>Xylariomycetidae</taxon>
        <taxon>Xylariales</taxon>
        <taxon>Xylariaceae</taxon>
        <taxon>Xylaria</taxon>
    </lineage>
</organism>
<evidence type="ECO:0000259" key="5">
    <source>
        <dbReference type="Pfam" id="PF00891"/>
    </source>
</evidence>
<proteinExistence type="predicted"/>
<dbReference type="PROSITE" id="PS51683">
    <property type="entry name" value="SAM_OMT_II"/>
    <property type="match status" value="1"/>
</dbReference>
<dbReference type="OrthoDB" id="2410195at2759"/>
<keyword evidence="3" id="KW-0949">S-adenosyl-L-methionine</keyword>
<dbReference type="Pfam" id="PF00891">
    <property type="entry name" value="Methyltransf_2"/>
    <property type="match status" value="1"/>
</dbReference>
<feature type="active site" description="Proton acceptor" evidence="4">
    <location>
        <position position="288"/>
    </location>
</feature>
<dbReference type="InterPro" id="IPR016461">
    <property type="entry name" value="COMT-like"/>
</dbReference>
<gene>
    <name evidence="7" type="ORF">GQX73_g10471</name>
</gene>
<dbReference type="EMBL" id="WUBL01000232">
    <property type="protein sequence ID" value="KAF2963106.1"/>
    <property type="molecule type" value="Genomic_DNA"/>
</dbReference>
<evidence type="ECO:0000259" key="6">
    <source>
        <dbReference type="Pfam" id="PF08100"/>
    </source>
</evidence>
<keyword evidence="2" id="KW-0808">Transferase</keyword>
<evidence type="ECO:0000256" key="1">
    <source>
        <dbReference type="ARBA" id="ARBA00022603"/>
    </source>
</evidence>
<feature type="domain" description="O-methyltransferase dimerisation" evidence="6">
    <location>
        <begin position="50"/>
        <end position="118"/>
    </location>
</feature>
<dbReference type="InParanoid" id="A0A7C8IGJ4"/>
<dbReference type="GO" id="GO:0046983">
    <property type="term" value="F:protein dimerization activity"/>
    <property type="evidence" value="ECO:0007669"/>
    <property type="project" value="InterPro"/>
</dbReference>
<evidence type="ECO:0000256" key="4">
    <source>
        <dbReference type="PIRSR" id="PIRSR005739-1"/>
    </source>
</evidence>
<dbReference type="Pfam" id="PF08100">
    <property type="entry name" value="Dimerisation"/>
    <property type="match status" value="1"/>
</dbReference>
<keyword evidence="1" id="KW-0489">Methyltransferase</keyword>
<dbReference type="GO" id="GO:0008171">
    <property type="term" value="F:O-methyltransferase activity"/>
    <property type="evidence" value="ECO:0007669"/>
    <property type="project" value="InterPro"/>
</dbReference>
<dbReference type="Gene3D" id="1.10.10.10">
    <property type="entry name" value="Winged helix-like DNA-binding domain superfamily/Winged helix DNA-binding domain"/>
    <property type="match status" value="1"/>
</dbReference>
<dbReference type="InterPro" id="IPR036390">
    <property type="entry name" value="WH_DNA-bd_sf"/>
</dbReference>
<dbReference type="Gene3D" id="3.40.50.150">
    <property type="entry name" value="Vaccinia Virus protein VP39"/>
    <property type="match status" value="1"/>
</dbReference>
<dbReference type="Proteomes" id="UP000481858">
    <property type="component" value="Unassembled WGS sequence"/>
</dbReference>
<reference evidence="7 8" key="1">
    <citation type="submission" date="2019-12" db="EMBL/GenBank/DDBJ databases">
        <title>Draft genome sequence of the ascomycete Xylaria multiplex DSM 110363.</title>
        <authorList>
            <person name="Buettner E."/>
            <person name="Kellner H."/>
        </authorList>
    </citation>
    <scope>NUCLEOTIDE SEQUENCE [LARGE SCALE GENOMIC DNA]</scope>
    <source>
        <strain evidence="7 8">DSM 110363</strain>
    </source>
</reference>